<dbReference type="HOGENOM" id="CLU_1460535_0_0_11"/>
<dbReference type="AlphaFoldDB" id="B5H6U8"/>
<feature type="compositionally biased region" description="Low complexity" evidence="1">
    <location>
        <begin position="25"/>
        <end position="41"/>
    </location>
</feature>
<dbReference type="InterPro" id="IPR009937">
    <property type="entry name" value="Phage_holin_3_6"/>
</dbReference>
<keyword evidence="3" id="KW-1185">Reference proteome</keyword>
<accession>B5H6U8</accession>
<feature type="compositionally biased region" description="Basic and acidic residues" evidence="1">
    <location>
        <begin position="1"/>
        <end position="24"/>
    </location>
</feature>
<dbReference type="Pfam" id="PF07332">
    <property type="entry name" value="Phage_holin_3_6"/>
    <property type="match status" value="1"/>
</dbReference>
<evidence type="ECO:0000313" key="3">
    <source>
        <dbReference type="Proteomes" id="UP000002805"/>
    </source>
</evidence>
<dbReference type="EMBL" id="CM000950">
    <property type="protein sequence ID" value="EDY62559.1"/>
    <property type="molecule type" value="Genomic_DNA"/>
</dbReference>
<feature type="region of interest" description="Disordered" evidence="1">
    <location>
        <begin position="1"/>
        <end position="53"/>
    </location>
</feature>
<proteinExistence type="predicted"/>
<organism evidence="2 3">
    <name type="scientific">Streptomyces pristinaespiralis (strain ATCC 25486 / DSM 40338 / CBS 914.69 / JCM 4507 / KCC S-0507 / NBRC 13074 / NRRL 2958 / 5647)</name>
    <dbReference type="NCBI Taxonomy" id="457429"/>
    <lineage>
        <taxon>Bacteria</taxon>
        <taxon>Bacillati</taxon>
        <taxon>Actinomycetota</taxon>
        <taxon>Actinomycetes</taxon>
        <taxon>Kitasatosporales</taxon>
        <taxon>Streptomycetaceae</taxon>
        <taxon>Streptomyces</taxon>
    </lineage>
</organism>
<reference evidence="3" key="1">
    <citation type="submission" date="2008-02" db="EMBL/GenBank/DDBJ databases">
        <authorList>
            <consortium name="The Broad Institute Genome Sequencing Platform"/>
            <person name="Fischbach M."/>
            <person name="Ward D."/>
            <person name="Young S."/>
            <person name="Jaffe D."/>
            <person name="Gnerre S."/>
            <person name="Berlin A."/>
            <person name="Heiman D."/>
            <person name="Hepburn T."/>
            <person name="Sykes S."/>
            <person name="Alvarado L."/>
            <person name="Kodira C.D."/>
            <person name="Straight P."/>
            <person name="Clardy J."/>
            <person name="Hung D."/>
            <person name="Kolter R."/>
            <person name="Mekalanos J."/>
            <person name="Walker S."/>
            <person name="Walsh C.T."/>
            <person name="Lander E."/>
            <person name="Galagan J."/>
            <person name="Nusbaum C."/>
            <person name="Birren B."/>
        </authorList>
    </citation>
    <scope>NUCLEOTIDE SEQUENCE [LARGE SCALE GENOMIC DNA]</scope>
    <source>
        <strain evidence="3">ATCC 25486 / DSM 40338 / CBS 914.69 / JCM 4507 / NBRC 13074 / NRRL 2958 / 5647</strain>
    </source>
</reference>
<reference evidence="3" key="2">
    <citation type="submission" date="2009-10" db="EMBL/GenBank/DDBJ databases">
        <title>The genome sequence of Streptomyces pristinaespiralis strain ATCC 25486.</title>
        <authorList>
            <consortium name="The Broad Institute Genome Sequencing Platform"/>
            <consortium name="Broad Institute Microbial Sequencing Center"/>
            <person name="Fischbach M."/>
            <person name="Godfrey P."/>
            <person name="Ward D."/>
            <person name="Young S."/>
            <person name="Zeng Q."/>
            <person name="Koehrsen M."/>
            <person name="Alvarado L."/>
            <person name="Berlin A.M."/>
            <person name="Bochicchio J."/>
            <person name="Borenstein D."/>
            <person name="Chapman S.B."/>
            <person name="Chen Z."/>
            <person name="Engels R."/>
            <person name="Freedman E."/>
            <person name="Gellesch M."/>
            <person name="Goldberg J."/>
            <person name="Griggs A."/>
            <person name="Gujja S."/>
            <person name="Heilman E.R."/>
            <person name="Heiman D.I."/>
            <person name="Hepburn T.A."/>
            <person name="Howarth C."/>
            <person name="Jen D."/>
            <person name="Larson L."/>
            <person name="Lewis B."/>
            <person name="Mehta T."/>
            <person name="Park D."/>
            <person name="Pearson M."/>
            <person name="Richards J."/>
            <person name="Roberts A."/>
            <person name="Saif S."/>
            <person name="Shea T.D."/>
            <person name="Shenoy N."/>
            <person name="Sisk P."/>
            <person name="Stolte C."/>
            <person name="Sykes S.N."/>
            <person name="Thomson T."/>
            <person name="Walk T."/>
            <person name="White J."/>
            <person name="Yandava C."/>
            <person name="Straight P."/>
            <person name="Clardy J."/>
            <person name="Hung D."/>
            <person name="Kolter R."/>
            <person name="Mekalanos J."/>
            <person name="Walker S."/>
            <person name="Walsh C.T."/>
            <person name="Wieland-Brown L.C."/>
            <person name="Haas B."/>
            <person name="Nusbaum C."/>
            <person name="Birren B."/>
        </authorList>
    </citation>
    <scope>NUCLEOTIDE SEQUENCE [LARGE SCALE GENOMIC DNA]</scope>
    <source>
        <strain evidence="3">ATCC 25486 / DSM 40338 / CBS 914.69 / JCM 4507 / NBRC 13074 / NRRL 2958 / 5647</strain>
    </source>
</reference>
<protein>
    <recommendedName>
        <fullName evidence="4">Integral membrane protein</fullName>
    </recommendedName>
</protein>
<evidence type="ECO:0000256" key="1">
    <source>
        <dbReference type="SAM" id="MobiDB-lite"/>
    </source>
</evidence>
<evidence type="ECO:0008006" key="4">
    <source>
        <dbReference type="Google" id="ProtNLM"/>
    </source>
</evidence>
<evidence type="ECO:0000313" key="2">
    <source>
        <dbReference type="EMBL" id="EDY62559.1"/>
    </source>
</evidence>
<gene>
    <name evidence="2" type="ORF">SSDG_00877</name>
</gene>
<sequence>MARAAEDDHEHLRRANGETVEGRTARPSSRSRPAGASPEAALTLSPLGGGRGDLTLSVRPRPGYREGMQALSQDVIELVREDIDQVKAELVAAVSEGRRGSAALGAGGVLGVLALLAAQESAVRALERVWPAPRVTGVLAAAYGIGAVAFAGYGYERLRRARAASREALAGSLDAVKEVADELAH</sequence>
<name>B5H6U8_STRE2</name>
<dbReference type="Proteomes" id="UP000002805">
    <property type="component" value="Chromosome"/>
</dbReference>